<dbReference type="EMBL" id="KI964653">
    <property type="protein sequence ID" value="EUC31703.1"/>
    <property type="molecule type" value="Genomic_DNA"/>
</dbReference>
<sequence>IGTIRHFVTSSTMRLCTLQHMTHHTWPVSSILRVLEPVRPFSLNLGLEGVAGHRYRSRSSLIYYLLLLCHL</sequence>
<protein>
    <submittedName>
        <fullName evidence="1">Uncharacterized protein</fullName>
    </submittedName>
</protein>
<proteinExistence type="predicted"/>
<dbReference type="KEGG" id="bze:COCCADRAFT_100617"/>
<dbReference type="AlphaFoldDB" id="W6Y1C6"/>
<keyword evidence="2" id="KW-1185">Reference proteome</keyword>
<feature type="non-terminal residue" evidence="1">
    <location>
        <position position="1"/>
    </location>
</feature>
<evidence type="ECO:0000313" key="2">
    <source>
        <dbReference type="Proteomes" id="UP000053841"/>
    </source>
</evidence>
<organism evidence="1 2">
    <name type="scientific">Cochliobolus carbonum (strain 26-R-13)</name>
    <name type="common">Maize leaf spot fungus</name>
    <name type="synonym">Bipolaris zeicola</name>
    <dbReference type="NCBI Taxonomy" id="930089"/>
    <lineage>
        <taxon>Eukaryota</taxon>
        <taxon>Fungi</taxon>
        <taxon>Dikarya</taxon>
        <taxon>Ascomycota</taxon>
        <taxon>Pezizomycotina</taxon>
        <taxon>Dothideomycetes</taxon>
        <taxon>Pleosporomycetidae</taxon>
        <taxon>Pleosporales</taxon>
        <taxon>Pleosporineae</taxon>
        <taxon>Pleosporaceae</taxon>
        <taxon>Bipolaris</taxon>
    </lineage>
</organism>
<reference evidence="1 2" key="1">
    <citation type="journal article" date="2013" name="PLoS Genet.">
        <title>Comparative genome structure, secondary metabolite, and effector coding capacity across Cochliobolus pathogens.</title>
        <authorList>
            <person name="Condon B.J."/>
            <person name="Leng Y."/>
            <person name="Wu D."/>
            <person name="Bushley K.E."/>
            <person name="Ohm R.A."/>
            <person name="Otillar R."/>
            <person name="Martin J."/>
            <person name="Schackwitz W."/>
            <person name="Grimwood J."/>
            <person name="MohdZainudin N."/>
            <person name="Xue C."/>
            <person name="Wang R."/>
            <person name="Manning V.A."/>
            <person name="Dhillon B."/>
            <person name="Tu Z.J."/>
            <person name="Steffenson B.J."/>
            <person name="Salamov A."/>
            <person name="Sun H."/>
            <person name="Lowry S."/>
            <person name="LaButti K."/>
            <person name="Han J."/>
            <person name="Copeland A."/>
            <person name="Lindquist E."/>
            <person name="Barry K."/>
            <person name="Schmutz J."/>
            <person name="Baker S.E."/>
            <person name="Ciuffetti L.M."/>
            <person name="Grigoriev I.V."/>
            <person name="Zhong S."/>
            <person name="Turgeon B.G."/>
        </authorList>
    </citation>
    <scope>NUCLEOTIDE SEQUENCE [LARGE SCALE GENOMIC DNA]</scope>
    <source>
        <strain evidence="1 2">26-R-13</strain>
    </source>
</reference>
<dbReference type="HOGENOM" id="CLU_2746841_0_0_1"/>
<gene>
    <name evidence="1" type="ORF">COCCADRAFT_100617</name>
</gene>
<name>W6Y1C6_COCC2</name>
<accession>W6Y1C6</accession>
<dbReference type="GeneID" id="19142193"/>
<evidence type="ECO:0000313" key="1">
    <source>
        <dbReference type="EMBL" id="EUC31703.1"/>
    </source>
</evidence>
<dbReference type="RefSeq" id="XP_007713973.1">
    <property type="nucleotide sequence ID" value="XM_007715783.1"/>
</dbReference>
<dbReference type="Proteomes" id="UP000053841">
    <property type="component" value="Unassembled WGS sequence"/>
</dbReference>